<dbReference type="Proteomes" id="UP000619486">
    <property type="component" value="Unassembled WGS sequence"/>
</dbReference>
<evidence type="ECO:0000313" key="2">
    <source>
        <dbReference type="EMBL" id="GGT17608.1"/>
    </source>
</evidence>
<accession>A0A918GYX5</accession>
<dbReference type="EMBL" id="BMQQ01000002">
    <property type="protein sequence ID" value="GGT17608.1"/>
    <property type="molecule type" value="Genomic_DNA"/>
</dbReference>
<sequence>MDDHQVEGEGDEEAPTVTPRASVSSPSGGRRAGARPWSRWWAAGVTAFPDTLLKLFRGENHGKLALAVAGE</sequence>
<comment type="caution">
    <text evidence="2">The sequence shown here is derived from an EMBL/GenBank/DDBJ whole genome shotgun (WGS) entry which is preliminary data.</text>
</comment>
<name>A0A918GYX5_9ACTN</name>
<reference evidence="2" key="1">
    <citation type="journal article" date="2014" name="Int. J. Syst. Evol. Microbiol.">
        <title>Complete genome sequence of Corynebacterium casei LMG S-19264T (=DSM 44701T), isolated from a smear-ripened cheese.</title>
        <authorList>
            <consortium name="US DOE Joint Genome Institute (JGI-PGF)"/>
            <person name="Walter F."/>
            <person name="Albersmeier A."/>
            <person name="Kalinowski J."/>
            <person name="Ruckert C."/>
        </authorList>
    </citation>
    <scope>NUCLEOTIDE SEQUENCE</scope>
    <source>
        <strain evidence="2">JCM 3172</strain>
    </source>
</reference>
<evidence type="ECO:0000256" key="1">
    <source>
        <dbReference type="SAM" id="MobiDB-lite"/>
    </source>
</evidence>
<organism evidence="2 3">
    <name type="scientific">Streptomyces purpureus</name>
    <dbReference type="NCBI Taxonomy" id="1951"/>
    <lineage>
        <taxon>Bacteria</taxon>
        <taxon>Bacillati</taxon>
        <taxon>Actinomycetota</taxon>
        <taxon>Actinomycetes</taxon>
        <taxon>Kitasatosporales</taxon>
        <taxon>Streptomycetaceae</taxon>
        <taxon>Streptomyces</taxon>
    </lineage>
</organism>
<feature type="region of interest" description="Disordered" evidence="1">
    <location>
        <begin position="1"/>
        <end position="36"/>
    </location>
</feature>
<gene>
    <name evidence="2" type="ORF">GCM10014713_07940</name>
</gene>
<dbReference type="AlphaFoldDB" id="A0A918GYX5"/>
<protein>
    <submittedName>
        <fullName evidence="2">Uncharacterized protein</fullName>
    </submittedName>
</protein>
<proteinExistence type="predicted"/>
<evidence type="ECO:0000313" key="3">
    <source>
        <dbReference type="Proteomes" id="UP000619486"/>
    </source>
</evidence>
<reference evidence="2" key="2">
    <citation type="submission" date="2020-09" db="EMBL/GenBank/DDBJ databases">
        <authorList>
            <person name="Sun Q."/>
            <person name="Ohkuma M."/>
        </authorList>
    </citation>
    <scope>NUCLEOTIDE SEQUENCE</scope>
    <source>
        <strain evidence="2">JCM 3172</strain>
    </source>
</reference>
<keyword evidence="3" id="KW-1185">Reference proteome</keyword>